<dbReference type="EMBL" id="BMIY01000007">
    <property type="protein sequence ID" value="GFZ75792.1"/>
    <property type="molecule type" value="Genomic_DNA"/>
</dbReference>
<reference evidence="2" key="1">
    <citation type="journal article" date="2014" name="Int. J. Syst. Evol. Microbiol.">
        <title>Complete genome sequence of Corynebacterium casei LMG S-19264T (=DSM 44701T), isolated from a smear-ripened cheese.</title>
        <authorList>
            <consortium name="US DOE Joint Genome Institute (JGI-PGF)"/>
            <person name="Walter F."/>
            <person name="Albersmeier A."/>
            <person name="Kalinowski J."/>
            <person name="Ruckert C."/>
        </authorList>
    </citation>
    <scope>NUCLEOTIDE SEQUENCE</scope>
    <source>
        <strain evidence="2">CGMCC 1.15425</strain>
    </source>
</reference>
<reference evidence="2" key="2">
    <citation type="submission" date="2020-09" db="EMBL/GenBank/DDBJ databases">
        <authorList>
            <person name="Sun Q."/>
            <person name="Zhou Y."/>
        </authorList>
    </citation>
    <scope>NUCLEOTIDE SEQUENCE</scope>
    <source>
        <strain evidence="2">CGMCC 1.15425</strain>
    </source>
</reference>
<dbReference type="Proteomes" id="UP000627715">
    <property type="component" value="Unassembled WGS sequence"/>
</dbReference>
<dbReference type="InterPro" id="IPR007433">
    <property type="entry name" value="DUF481"/>
</dbReference>
<comment type="caution">
    <text evidence="2">The sequence shown here is derived from an EMBL/GenBank/DDBJ whole genome shotgun (WGS) entry which is preliminary data.</text>
</comment>
<sequence>MVNKMGKFLGTAAVAAVASFYASHGMAQDWDLTTQLELGAVFTSGNTEDENIRFKGEFDAVRDAWAYAFSMDGFRSSKNDELAAQRLYTVASATYNFDPDNFIMGRVAHEDDRFSGYDSQSDASVSYGQVLLRNREDMAWRYTVGAGVRVSRGATDSGDDFEEGILRLATEYNWDISDNARFIQNLSVEAGDRSTIARSETAIESDIMENLSMKFGVKVRHQTEVPVARKKTDTETAITLLLRF</sequence>
<feature type="signal peptide" evidence="1">
    <location>
        <begin position="1"/>
        <end position="27"/>
    </location>
</feature>
<dbReference type="AlphaFoldDB" id="A0A916QII6"/>
<proteinExistence type="predicted"/>
<keyword evidence="1" id="KW-0732">Signal</keyword>
<name>A0A916QII6_9GAMM</name>
<organism evidence="2 3">
    <name type="scientific">Pseudohongiella nitratireducens</name>
    <dbReference type="NCBI Taxonomy" id="1768907"/>
    <lineage>
        <taxon>Bacteria</taxon>
        <taxon>Pseudomonadati</taxon>
        <taxon>Pseudomonadota</taxon>
        <taxon>Gammaproteobacteria</taxon>
        <taxon>Pseudomonadales</taxon>
        <taxon>Pseudohongiellaceae</taxon>
        <taxon>Pseudohongiella</taxon>
    </lineage>
</organism>
<gene>
    <name evidence="2" type="ORF">GCM10011403_17820</name>
</gene>
<feature type="chain" id="PRO_5037150836" evidence="1">
    <location>
        <begin position="28"/>
        <end position="244"/>
    </location>
</feature>
<accession>A0A916QII6</accession>
<dbReference type="Pfam" id="PF04338">
    <property type="entry name" value="DUF481"/>
    <property type="match status" value="1"/>
</dbReference>
<protein>
    <submittedName>
        <fullName evidence="2">Outer membrane protein</fullName>
    </submittedName>
</protein>
<evidence type="ECO:0000256" key="1">
    <source>
        <dbReference type="SAM" id="SignalP"/>
    </source>
</evidence>
<dbReference type="RefSeq" id="WP_068810841.1">
    <property type="nucleotide sequence ID" value="NZ_BMIY01000007.1"/>
</dbReference>
<evidence type="ECO:0000313" key="3">
    <source>
        <dbReference type="Proteomes" id="UP000627715"/>
    </source>
</evidence>
<dbReference type="OrthoDB" id="5292716at2"/>
<keyword evidence="3" id="KW-1185">Reference proteome</keyword>
<evidence type="ECO:0000313" key="2">
    <source>
        <dbReference type="EMBL" id="GFZ75792.1"/>
    </source>
</evidence>